<dbReference type="InterPro" id="IPR037873">
    <property type="entry name" value="BamE-like"/>
</dbReference>
<protein>
    <recommendedName>
        <fullName evidence="4">Lipoprotein SmpA/OmlA domain-containing protein</fullName>
    </recommendedName>
</protein>
<dbReference type="Proteomes" id="UP000632766">
    <property type="component" value="Unassembled WGS sequence"/>
</dbReference>
<sequence>MNLKSSLSRLLGFILITISCGFGYGLIRGIFDVNQQQLFTKTKVQDVIYTESVSRTEYERLRLGMSLGEVEAILGRGVETEQSATNTNFIWRNQDGSEITANFQNGKLTRKTQSKLK</sequence>
<accession>A0A8J7LBX8</accession>
<keyword evidence="1" id="KW-0732">Signal</keyword>
<dbReference type="EMBL" id="JAECZC010000076">
    <property type="protein sequence ID" value="MBH8565906.1"/>
    <property type="molecule type" value="Genomic_DNA"/>
</dbReference>
<keyword evidence="3" id="KW-1185">Reference proteome</keyword>
<evidence type="ECO:0000256" key="1">
    <source>
        <dbReference type="ARBA" id="ARBA00022729"/>
    </source>
</evidence>
<proteinExistence type="predicted"/>
<evidence type="ECO:0000313" key="2">
    <source>
        <dbReference type="EMBL" id="MBH8565906.1"/>
    </source>
</evidence>
<organism evidence="2 3">
    <name type="scientific">Amazonocrinis nigriterrae CENA67</name>
    <dbReference type="NCBI Taxonomy" id="2794033"/>
    <lineage>
        <taxon>Bacteria</taxon>
        <taxon>Bacillati</taxon>
        <taxon>Cyanobacteriota</taxon>
        <taxon>Cyanophyceae</taxon>
        <taxon>Nostocales</taxon>
        <taxon>Nostocaceae</taxon>
        <taxon>Amazonocrinis</taxon>
        <taxon>Amazonocrinis nigriterrae</taxon>
    </lineage>
</organism>
<dbReference type="RefSeq" id="WP_198127690.1">
    <property type="nucleotide sequence ID" value="NZ_JAECZC010000076.1"/>
</dbReference>
<evidence type="ECO:0000313" key="3">
    <source>
        <dbReference type="Proteomes" id="UP000632766"/>
    </source>
</evidence>
<dbReference type="Gene3D" id="3.30.1450.10">
    <property type="match status" value="1"/>
</dbReference>
<dbReference type="AlphaFoldDB" id="A0A8J7LBX8"/>
<gene>
    <name evidence="2" type="ORF">I8748_27695</name>
</gene>
<evidence type="ECO:0008006" key="4">
    <source>
        <dbReference type="Google" id="ProtNLM"/>
    </source>
</evidence>
<reference evidence="2 3" key="1">
    <citation type="journal article" date="2021" name="Int. J. Syst. Evol. Microbiol.">
        <title>Amazonocrinis nigriterrae gen. nov., sp. nov., Atlanticothrix silvestris gen. nov., sp. nov. and Dendronalium phyllosphericum gen. nov., sp. nov., nostocacean cyanobacteria from Brazilian environments.</title>
        <authorList>
            <person name="Alvarenga D.O."/>
            <person name="Andreote A.P.D."/>
            <person name="Branco L.H.Z."/>
            <person name="Delbaje E."/>
            <person name="Cruz R.B."/>
            <person name="Varani A.M."/>
            <person name="Fiore M.F."/>
        </authorList>
    </citation>
    <scope>NUCLEOTIDE SEQUENCE [LARGE SCALE GENOMIC DNA]</scope>
    <source>
        <strain evidence="2 3">CENA67</strain>
    </source>
</reference>
<name>A0A8J7LBX8_9NOST</name>
<dbReference type="PROSITE" id="PS51257">
    <property type="entry name" value="PROKAR_LIPOPROTEIN"/>
    <property type="match status" value="1"/>
</dbReference>
<comment type="caution">
    <text evidence="2">The sequence shown here is derived from an EMBL/GenBank/DDBJ whole genome shotgun (WGS) entry which is preliminary data.</text>
</comment>